<evidence type="ECO:0000313" key="1">
    <source>
        <dbReference type="EMBL" id="SDI10371.1"/>
    </source>
</evidence>
<dbReference type="AlphaFoldDB" id="A0A1G8HV34"/>
<keyword evidence="2" id="KW-1185">Reference proteome</keyword>
<evidence type="ECO:0000313" key="2">
    <source>
        <dbReference type="Proteomes" id="UP000199705"/>
    </source>
</evidence>
<accession>A0A1G8HV34</accession>
<dbReference type="STRING" id="551996.SAMN05192573_11636"/>
<reference evidence="2" key="1">
    <citation type="submission" date="2016-10" db="EMBL/GenBank/DDBJ databases">
        <authorList>
            <person name="Varghese N."/>
            <person name="Submissions S."/>
        </authorList>
    </citation>
    <scope>NUCLEOTIDE SEQUENCE [LARGE SCALE GENOMIC DNA]</scope>
    <source>
        <strain evidence="2">Gh-67</strain>
    </source>
</reference>
<name>A0A1G8HV34_9SPHI</name>
<gene>
    <name evidence="1" type="ORF">SAMN05192573_11636</name>
</gene>
<proteinExistence type="predicted"/>
<dbReference type="EMBL" id="FNCG01000016">
    <property type="protein sequence ID" value="SDI10371.1"/>
    <property type="molecule type" value="Genomic_DNA"/>
</dbReference>
<protein>
    <submittedName>
        <fullName evidence="1">Uncharacterized protein</fullName>
    </submittedName>
</protein>
<dbReference type="Proteomes" id="UP000199705">
    <property type="component" value="Unassembled WGS sequence"/>
</dbReference>
<organism evidence="1 2">
    <name type="scientific">Mucilaginibacter gossypii</name>
    <dbReference type="NCBI Taxonomy" id="551996"/>
    <lineage>
        <taxon>Bacteria</taxon>
        <taxon>Pseudomonadati</taxon>
        <taxon>Bacteroidota</taxon>
        <taxon>Sphingobacteriia</taxon>
        <taxon>Sphingobacteriales</taxon>
        <taxon>Sphingobacteriaceae</taxon>
        <taxon>Mucilaginibacter</taxon>
    </lineage>
</organism>
<sequence>MLVSLIKITLFLAVIILAVSGPRKRKKKDNNINTDALLRSEYHITENGKLEHVRSDT</sequence>